<dbReference type="EMBL" id="MU273507">
    <property type="protein sequence ID" value="KAI0034027.1"/>
    <property type="molecule type" value="Genomic_DNA"/>
</dbReference>
<sequence length="306" mass="33062">MAFSTANWHWKNKNVTPWAKGWFERELVAIAVDGDAPDTRVSIARVIECDGDVELGRRKSKLITIFDCKLVLEWSGTGADGAEATGRLTIPEVSHDIILDQLSDFVWNFTQTSGPAELLALARSRLPAALEAVLARFPAALIETHGREMIVGDDPSRGGTPVPEAQTVPSVKQESAVKQKTKEDVVNTGVVEVEATFAASAADLFSILTDEKRIPAWSRAAAKSDPQPGAEYVLFGGGVKGKYVAVSAPKEIKQTWTLSSPSWPAGHEATLTTRLAQATDSTTVTFTLEGVPTGMEDELRRNLEGY</sequence>
<reference evidence="1" key="1">
    <citation type="submission" date="2021-02" db="EMBL/GenBank/DDBJ databases">
        <authorList>
            <consortium name="DOE Joint Genome Institute"/>
            <person name="Ahrendt S."/>
            <person name="Looney B.P."/>
            <person name="Miyauchi S."/>
            <person name="Morin E."/>
            <person name="Drula E."/>
            <person name="Courty P.E."/>
            <person name="Chicoki N."/>
            <person name="Fauchery L."/>
            <person name="Kohler A."/>
            <person name="Kuo A."/>
            <person name="Labutti K."/>
            <person name="Pangilinan J."/>
            <person name="Lipzen A."/>
            <person name="Riley R."/>
            <person name="Andreopoulos W."/>
            <person name="He G."/>
            <person name="Johnson J."/>
            <person name="Barry K.W."/>
            <person name="Grigoriev I.V."/>
            <person name="Nagy L."/>
            <person name="Hibbett D."/>
            <person name="Henrissat B."/>
            <person name="Matheny P.B."/>
            <person name="Labbe J."/>
            <person name="Martin F."/>
        </authorList>
    </citation>
    <scope>NUCLEOTIDE SEQUENCE</scope>
    <source>
        <strain evidence="1">EC-137</strain>
    </source>
</reference>
<organism evidence="1 2">
    <name type="scientific">Vararia minispora EC-137</name>
    <dbReference type="NCBI Taxonomy" id="1314806"/>
    <lineage>
        <taxon>Eukaryota</taxon>
        <taxon>Fungi</taxon>
        <taxon>Dikarya</taxon>
        <taxon>Basidiomycota</taxon>
        <taxon>Agaricomycotina</taxon>
        <taxon>Agaricomycetes</taxon>
        <taxon>Russulales</taxon>
        <taxon>Lachnocladiaceae</taxon>
        <taxon>Vararia</taxon>
    </lineage>
</organism>
<comment type="caution">
    <text evidence="1">The sequence shown here is derived from an EMBL/GenBank/DDBJ whole genome shotgun (WGS) entry which is preliminary data.</text>
</comment>
<reference evidence="1" key="2">
    <citation type="journal article" date="2022" name="New Phytol.">
        <title>Evolutionary transition to the ectomycorrhizal habit in the genomes of a hyperdiverse lineage of mushroom-forming fungi.</title>
        <authorList>
            <person name="Looney B."/>
            <person name="Miyauchi S."/>
            <person name="Morin E."/>
            <person name="Drula E."/>
            <person name="Courty P.E."/>
            <person name="Kohler A."/>
            <person name="Kuo A."/>
            <person name="LaButti K."/>
            <person name="Pangilinan J."/>
            <person name="Lipzen A."/>
            <person name="Riley R."/>
            <person name="Andreopoulos W."/>
            <person name="He G."/>
            <person name="Johnson J."/>
            <person name="Nolan M."/>
            <person name="Tritt A."/>
            <person name="Barry K.W."/>
            <person name="Grigoriev I.V."/>
            <person name="Nagy L.G."/>
            <person name="Hibbett D."/>
            <person name="Henrissat B."/>
            <person name="Matheny P.B."/>
            <person name="Labbe J."/>
            <person name="Martin F.M."/>
        </authorList>
    </citation>
    <scope>NUCLEOTIDE SEQUENCE</scope>
    <source>
        <strain evidence="1">EC-137</strain>
    </source>
</reference>
<proteinExistence type="predicted"/>
<name>A0ACB8QR68_9AGAM</name>
<protein>
    <submittedName>
        <fullName evidence="1">Activator of Hsp90 ATPase</fullName>
    </submittedName>
</protein>
<accession>A0ACB8QR68</accession>
<keyword evidence="2" id="KW-1185">Reference proteome</keyword>
<gene>
    <name evidence="1" type="ORF">K488DRAFT_46414</name>
</gene>
<dbReference type="Proteomes" id="UP000814128">
    <property type="component" value="Unassembled WGS sequence"/>
</dbReference>
<evidence type="ECO:0000313" key="1">
    <source>
        <dbReference type="EMBL" id="KAI0034027.1"/>
    </source>
</evidence>
<evidence type="ECO:0000313" key="2">
    <source>
        <dbReference type="Proteomes" id="UP000814128"/>
    </source>
</evidence>